<dbReference type="InterPro" id="IPR001604">
    <property type="entry name" value="Endo_G_ENPP1-like_dom"/>
</dbReference>
<dbReference type="InterPro" id="IPR044925">
    <property type="entry name" value="His-Me_finger_sf"/>
</dbReference>
<accession>A0ABN6XAA6</accession>
<dbReference type="SMART" id="SM00892">
    <property type="entry name" value="Endonuclease_NS"/>
    <property type="match status" value="1"/>
</dbReference>
<dbReference type="PANTHER" id="PTHR13966">
    <property type="entry name" value="ENDONUCLEASE RELATED"/>
    <property type="match status" value="1"/>
</dbReference>
<feature type="domain" description="ENPP1-3/EXOG-like endonuclease/phosphodiesterase" evidence="2">
    <location>
        <begin position="41"/>
        <end position="291"/>
    </location>
</feature>
<dbReference type="RefSeq" id="WP_286218912.1">
    <property type="nucleotide sequence ID" value="NZ_AP027729.1"/>
</dbReference>
<evidence type="ECO:0000259" key="2">
    <source>
        <dbReference type="SMART" id="SM00477"/>
    </source>
</evidence>
<organism evidence="4 5">
    <name type="scientific">Paraoerskovia sediminicola</name>
    <dbReference type="NCBI Taxonomy" id="1138587"/>
    <lineage>
        <taxon>Bacteria</taxon>
        <taxon>Bacillati</taxon>
        <taxon>Actinomycetota</taxon>
        <taxon>Actinomycetes</taxon>
        <taxon>Micrococcales</taxon>
        <taxon>Cellulomonadaceae</taxon>
        <taxon>Paraoerskovia</taxon>
    </lineage>
</organism>
<feature type="region of interest" description="Disordered" evidence="1">
    <location>
        <begin position="198"/>
        <end position="217"/>
    </location>
</feature>
<dbReference type="Pfam" id="PF01223">
    <property type="entry name" value="Endonuclease_NS"/>
    <property type="match status" value="1"/>
</dbReference>
<dbReference type="InterPro" id="IPR040255">
    <property type="entry name" value="Non-specific_endonuclease"/>
</dbReference>
<evidence type="ECO:0000259" key="3">
    <source>
        <dbReference type="SMART" id="SM00892"/>
    </source>
</evidence>
<dbReference type="InterPro" id="IPR044929">
    <property type="entry name" value="DNA/RNA_non-sp_Endonuclease_sf"/>
</dbReference>
<dbReference type="Proteomes" id="UP001321475">
    <property type="component" value="Chromosome"/>
</dbReference>
<keyword evidence="5" id="KW-1185">Reference proteome</keyword>
<gene>
    <name evidence="4" type="ORF">GCM10025865_11320</name>
</gene>
<dbReference type="PANTHER" id="PTHR13966:SF5">
    <property type="entry name" value="ENDONUCLEASE G, MITOCHONDRIAL"/>
    <property type="match status" value="1"/>
</dbReference>
<sequence length="345" mass="36100">MSHETPPGDTATDVGAGHDRTFLGPDVPLPAATQPVRELPSTHFTVLLDPVRRLAAATVVDVDGADLVDVPRGDDWHLDPRVAASDQAGPELYARNDLDRGHLVRRRDPCWGPGAVAERANRETFAYPNAAPQASGFNQSKELWVGLEDHVLEHARTYRRRLVVETGPVLAPDDPVYRGIAIPRRFWKVVAWAVPDDLPDDGDGSGGPGGSGGGSGEGPLRLAATAFVLDQSPLLDLDDPDASARAARRATAAALAAGDPPPLGPFRTFQVPVGDVERLTALDLGPLAAADVLAPVGAPLAGAGPAVPEAGAAGEAWVALAVPGDVRLDDGRLDDDRPDDGRADR</sequence>
<name>A0ABN6XAA6_9CELL</name>
<dbReference type="InterPro" id="IPR020821">
    <property type="entry name" value="ENPP1-3/EXOG-like_nuc-like"/>
</dbReference>
<dbReference type="Gene3D" id="3.40.570.10">
    <property type="entry name" value="Extracellular Endonuclease, subunit A"/>
    <property type="match status" value="1"/>
</dbReference>
<evidence type="ECO:0000313" key="5">
    <source>
        <dbReference type="Proteomes" id="UP001321475"/>
    </source>
</evidence>
<dbReference type="SUPFAM" id="SSF54060">
    <property type="entry name" value="His-Me finger endonucleases"/>
    <property type="match status" value="1"/>
</dbReference>
<evidence type="ECO:0000256" key="1">
    <source>
        <dbReference type="SAM" id="MobiDB-lite"/>
    </source>
</evidence>
<evidence type="ECO:0008006" key="6">
    <source>
        <dbReference type="Google" id="ProtNLM"/>
    </source>
</evidence>
<evidence type="ECO:0000313" key="4">
    <source>
        <dbReference type="EMBL" id="BDZ41833.1"/>
    </source>
</evidence>
<dbReference type="SMART" id="SM00477">
    <property type="entry name" value="NUC"/>
    <property type="match status" value="1"/>
</dbReference>
<feature type="region of interest" description="Disordered" evidence="1">
    <location>
        <begin position="1"/>
        <end position="25"/>
    </location>
</feature>
<feature type="domain" description="DNA/RNA non-specific endonuclease/pyrophosphatase/phosphodiesterase" evidence="3">
    <location>
        <begin position="40"/>
        <end position="291"/>
    </location>
</feature>
<protein>
    <recommendedName>
        <fullName evidence="6">Endonuclease G</fullName>
    </recommendedName>
</protein>
<feature type="compositionally biased region" description="Gly residues" evidence="1">
    <location>
        <begin position="204"/>
        <end position="217"/>
    </location>
</feature>
<proteinExistence type="predicted"/>
<dbReference type="EMBL" id="AP027729">
    <property type="protein sequence ID" value="BDZ41833.1"/>
    <property type="molecule type" value="Genomic_DNA"/>
</dbReference>
<reference evidence="5" key="1">
    <citation type="journal article" date="2019" name="Int. J. Syst. Evol. Microbiol.">
        <title>The Global Catalogue of Microorganisms (GCM) 10K type strain sequencing project: providing services to taxonomists for standard genome sequencing and annotation.</title>
        <authorList>
            <consortium name="The Broad Institute Genomics Platform"/>
            <consortium name="The Broad Institute Genome Sequencing Center for Infectious Disease"/>
            <person name="Wu L."/>
            <person name="Ma J."/>
        </authorList>
    </citation>
    <scope>NUCLEOTIDE SEQUENCE [LARGE SCALE GENOMIC DNA]</scope>
    <source>
        <strain evidence="5">NBRC 108565</strain>
    </source>
</reference>